<gene>
    <name evidence="2" type="ORF">Tci_051091</name>
</gene>
<dbReference type="PANTHER" id="PTHR33067">
    <property type="entry name" value="RNA-DIRECTED DNA POLYMERASE-RELATED"/>
    <property type="match status" value="1"/>
</dbReference>
<feature type="region of interest" description="Disordered" evidence="1">
    <location>
        <begin position="40"/>
        <end position="64"/>
    </location>
</feature>
<dbReference type="EMBL" id="BKCJ010007807">
    <property type="protein sequence ID" value="GEU79113.1"/>
    <property type="molecule type" value="Genomic_DNA"/>
</dbReference>
<feature type="region of interest" description="Disordered" evidence="1">
    <location>
        <begin position="1"/>
        <end position="27"/>
    </location>
</feature>
<protein>
    <submittedName>
        <fullName evidence="2">Reverse transcriptase domain-containing protein</fullName>
    </submittedName>
</protein>
<comment type="caution">
    <text evidence="2">The sequence shown here is derived from an EMBL/GenBank/DDBJ whole genome shotgun (WGS) entry which is preliminary data.</text>
</comment>
<reference evidence="2" key="1">
    <citation type="journal article" date="2019" name="Sci. Rep.">
        <title>Draft genome of Tanacetum cinerariifolium, the natural source of mosquito coil.</title>
        <authorList>
            <person name="Yamashiro T."/>
            <person name="Shiraishi A."/>
            <person name="Satake H."/>
            <person name="Nakayama K."/>
        </authorList>
    </citation>
    <scope>NUCLEOTIDE SEQUENCE</scope>
</reference>
<evidence type="ECO:0000256" key="1">
    <source>
        <dbReference type="SAM" id="MobiDB-lite"/>
    </source>
</evidence>
<dbReference type="Gene3D" id="2.40.70.10">
    <property type="entry name" value="Acid Proteases"/>
    <property type="match status" value="1"/>
</dbReference>
<dbReference type="PANTHER" id="PTHR33067:SF9">
    <property type="entry name" value="RNA-DIRECTED DNA POLYMERASE"/>
    <property type="match status" value="1"/>
</dbReference>
<feature type="compositionally biased region" description="Basic and acidic residues" evidence="1">
    <location>
        <begin position="252"/>
        <end position="265"/>
    </location>
</feature>
<sequence length="500" mass="54954">MSTRSTSSNLFSPLRDPESLIRRRNLGEPSSLFDFEEVTSIHHQNQRPPPAGPPPPNNNGPPPLIDTFYYGLTLRHRDTIIAAAGGTVMQKTPEECYDLIENMTAHHNYWNTSATREETSRNISSTTTTESPEVIRQLEIINKNFLDMMRQMQSVKSVNMKCETCGGPHSFTECPAVGGYIQEAAYATMGNHNSGGNSYQPQGDRNMLSYRSNNYLGPPVFPPSNVQNNQNYNRVVAYDGPMIPPTPSSLSKEVERETEAAKDKVQATSSESTAHVKPSVIQVSIPEPEVAPKPIPYPSRLNDQKLREKINSKMLSNKEKLFELANTPLTENCSAVLLKKLLEKLEDLGGFLIPCDFQRLELCMALADLGASINLMPLYVWKKLSLPDLTSTRMTLELATRSIAYPAGIAEDVFVQVGEFSVASIRKIINGKRFQDVTSLTRWVKSAPIKLPGASLLWGSIGVSSGSGVKVLVPGVNGGLTRLVLVTKGEGNDGVEVSYV</sequence>
<accession>A0A6L2MZ25</accession>
<keyword evidence="2" id="KW-0548">Nucleotidyltransferase</keyword>
<dbReference type="GO" id="GO:0003964">
    <property type="term" value="F:RNA-directed DNA polymerase activity"/>
    <property type="evidence" value="ECO:0007669"/>
    <property type="project" value="UniProtKB-KW"/>
</dbReference>
<name>A0A6L2MZ25_TANCI</name>
<dbReference type="AlphaFoldDB" id="A0A6L2MZ25"/>
<evidence type="ECO:0000313" key="2">
    <source>
        <dbReference type="EMBL" id="GEU79113.1"/>
    </source>
</evidence>
<dbReference type="InterPro" id="IPR021109">
    <property type="entry name" value="Peptidase_aspartic_dom_sf"/>
</dbReference>
<feature type="compositionally biased region" description="Pro residues" evidence="1">
    <location>
        <begin position="47"/>
        <end position="64"/>
    </location>
</feature>
<keyword evidence="2" id="KW-0695">RNA-directed DNA polymerase</keyword>
<organism evidence="2">
    <name type="scientific">Tanacetum cinerariifolium</name>
    <name type="common">Dalmatian daisy</name>
    <name type="synonym">Chrysanthemum cinerariifolium</name>
    <dbReference type="NCBI Taxonomy" id="118510"/>
    <lineage>
        <taxon>Eukaryota</taxon>
        <taxon>Viridiplantae</taxon>
        <taxon>Streptophyta</taxon>
        <taxon>Embryophyta</taxon>
        <taxon>Tracheophyta</taxon>
        <taxon>Spermatophyta</taxon>
        <taxon>Magnoliopsida</taxon>
        <taxon>eudicotyledons</taxon>
        <taxon>Gunneridae</taxon>
        <taxon>Pentapetalae</taxon>
        <taxon>asterids</taxon>
        <taxon>campanulids</taxon>
        <taxon>Asterales</taxon>
        <taxon>Asteraceae</taxon>
        <taxon>Asteroideae</taxon>
        <taxon>Anthemideae</taxon>
        <taxon>Anthemidinae</taxon>
        <taxon>Tanacetum</taxon>
    </lineage>
</organism>
<feature type="region of interest" description="Disordered" evidence="1">
    <location>
        <begin position="244"/>
        <end position="277"/>
    </location>
</feature>
<proteinExistence type="predicted"/>
<keyword evidence="2" id="KW-0808">Transferase</keyword>
<feature type="compositionally biased region" description="Polar residues" evidence="1">
    <location>
        <begin position="1"/>
        <end position="11"/>
    </location>
</feature>